<dbReference type="SMART" id="SM00356">
    <property type="entry name" value="ZnF_C3H1"/>
    <property type="match status" value="1"/>
</dbReference>
<dbReference type="GO" id="GO:0003676">
    <property type="term" value="F:nucleic acid binding"/>
    <property type="evidence" value="ECO:0007669"/>
    <property type="project" value="InterPro"/>
</dbReference>
<dbReference type="SUPFAM" id="SSF54928">
    <property type="entry name" value="RNA-binding domain, RBD"/>
    <property type="match status" value="1"/>
</dbReference>
<dbReference type="InterPro" id="IPR031127">
    <property type="entry name" value="E3_UB_ligase_RBR"/>
</dbReference>
<dbReference type="InterPro" id="IPR013083">
    <property type="entry name" value="Znf_RING/FYVE/PHD"/>
</dbReference>
<dbReference type="SUPFAM" id="SSF90229">
    <property type="entry name" value="CCCH zinc finger"/>
    <property type="match status" value="1"/>
</dbReference>
<organism evidence="14 15">
    <name type="scientific">Mycena sanguinolenta</name>
    <dbReference type="NCBI Taxonomy" id="230812"/>
    <lineage>
        <taxon>Eukaryota</taxon>
        <taxon>Fungi</taxon>
        <taxon>Dikarya</taxon>
        <taxon>Basidiomycota</taxon>
        <taxon>Agaricomycotina</taxon>
        <taxon>Agaricomycetes</taxon>
        <taxon>Agaricomycetidae</taxon>
        <taxon>Agaricales</taxon>
        <taxon>Marasmiineae</taxon>
        <taxon>Mycenaceae</taxon>
        <taxon>Mycena</taxon>
    </lineage>
</organism>
<dbReference type="InterPro" id="IPR036855">
    <property type="entry name" value="Znf_CCCH_sf"/>
</dbReference>
<feature type="compositionally biased region" description="Basic and acidic residues" evidence="10">
    <location>
        <begin position="792"/>
        <end position="808"/>
    </location>
</feature>
<evidence type="ECO:0000256" key="3">
    <source>
        <dbReference type="ARBA" id="ARBA00022679"/>
    </source>
</evidence>
<dbReference type="InterPro" id="IPR012677">
    <property type="entry name" value="Nucleotide-bd_a/b_plait_sf"/>
</dbReference>
<dbReference type="Proteomes" id="UP000623467">
    <property type="component" value="Unassembled WGS sequence"/>
</dbReference>
<keyword evidence="3 14" id="KW-0808">Transferase</keyword>
<dbReference type="OrthoDB" id="1431934at2759"/>
<dbReference type="EC" id="2.3.2.31" evidence="2"/>
<dbReference type="SMART" id="SM00647">
    <property type="entry name" value="IBR"/>
    <property type="match status" value="1"/>
</dbReference>
<evidence type="ECO:0000256" key="4">
    <source>
        <dbReference type="ARBA" id="ARBA00022723"/>
    </source>
</evidence>
<dbReference type="PROSITE" id="PS00518">
    <property type="entry name" value="ZF_RING_1"/>
    <property type="match status" value="1"/>
</dbReference>
<evidence type="ECO:0000256" key="9">
    <source>
        <dbReference type="PROSITE-ProRule" id="PRU00723"/>
    </source>
</evidence>
<dbReference type="InterPro" id="IPR035979">
    <property type="entry name" value="RBD_domain_sf"/>
</dbReference>
<dbReference type="PANTHER" id="PTHR11685">
    <property type="entry name" value="RBR FAMILY RING FINGER AND IBR DOMAIN-CONTAINING"/>
    <property type="match status" value="1"/>
</dbReference>
<evidence type="ECO:0000256" key="8">
    <source>
        <dbReference type="ARBA" id="ARBA00022833"/>
    </source>
</evidence>
<dbReference type="InterPro" id="IPR017907">
    <property type="entry name" value="Znf_RING_CS"/>
</dbReference>
<dbReference type="EMBL" id="JACAZH010000009">
    <property type="protein sequence ID" value="KAF7359248.1"/>
    <property type="molecule type" value="Genomic_DNA"/>
</dbReference>
<dbReference type="AlphaFoldDB" id="A0A8H7D576"/>
<evidence type="ECO:0000259" key="11">
    <source>
        <dbReference type="PROSITE" id="PS50089"/>
    </source>
</evidence>
<feature type="region of interest" description="Disordered" evidence="10">
    <location>
        <begin position="39"/>
        <end position="62"/>
    </location>
</feature>
<dbReference type="InterPro" id="IPR041367">
    <property type="entry name" value="Znf-CCCH_4"/>
</dbReference>
<dbReference type="PROSITE" id="PS50103">
    <property type="entry name" value="ZF_C3H1"/>
    <property type="match status" value="1"/>
</dbReference>
<dbReference type="Gene3D" id="3.30.40.10">
    <property type="entry name" value="Zinc/RING finger domain, C3HC4 (zinc finger)"/>
    <property type="match status" value="1"/>
</dbReference>
<feature type="domain" description="RING-type" evidence="11">
    <location>
        <begin position="661"/>
        <end position="700"/>
    </location>
</feature>
<dbReference type="GO" id="GO:0008270">
    <property type="term" value="F:zinc ion binding"/>
    <property type="evidence" value="ECO:0007669"/>
    <property type="project" value="UniProtKB-KW"/>
</dbReference>
<dbReference type="Pfam" id="PF01485">
    <property type="entry name" value="IBR"/>
    <property type="match status" value="1"/>
</dbReference>
<dbReference type="PROSITE" id="PS51873">
    <property type="entry name" value="TRIAD"/>
    <property type="match status" value="1"/>
</dbReference>
<dbReference type="GO" id="GO:0061630">
    <property type="term" value="F:ubiquitin protein ligase activity"/>
    <property type="evidence" value="ECO:0007669"/>
    <property type="project" value="UniProtKB-EC"/>
</dbReference>
<evidence type="ECO:0000256" key="10">
    <source>
        <dbReference type="SAM" id="MobiDB-lite"/>
    </source>
</evidence>
<keyword evidence="8 9" id="KW-0862">Zinc</keyword>
<name>A0A8H7D576_9AGAR</name>
<dbReference type="CDD" id="cd20335">
    <property type="entry name" value="BRcat_RBR"/>
    <property type="match status" value="1"/>
</dbReference>
<keyword evidence="4 9" id="KW-0479">Metal-binding</keyword>
<dbReference type="SUPFAM" id="SSF57850">
    <property type="entry name" value="RING/U-box"/>
    <property type="match status" value="2"/>
</dbReference>
<dbReference type="InterPro" id="IPR044066">
    <property type="entry name" value="TRIAD_supradom"/>
</dbReference>
<keyword evidence="15" id="KW-1185">Reference proteome</keyword>
<dbReference type="PROSITE" id="PS50089">
    <property type="entry name" value="ZF_RING_2"/>
    <property type="match status" value="1"/>
</dbReference>
<keyword evidence="5" id="KW-0677">Repeat</keyword>
<evidence type="ECO:0000313" key="14">
    <source>
        <dbReference type="EMBL" id="KAF7359248.1"/>
    </source>
</evidence>
<evidence type="ECO:0000256" key="1">
    <source>
        <dbReference type="ARBA" id="ARBA00001798"/>
    </source>
</evidence>
<feature type="domain" description="RING-type" evidence="13">
    <location>
        <begin position="657"/>
        <end position="817"/>
    </location>
</feature>
<reference evidence="14" key="1">
    <citation type="submission" date="2020-05" db="EMBL/GenBank/DDBJ databases">
        <title>Mycena genomes resolve the evolution of fungal bioluminescence.</title>
        <authorList>
            <person name="Tsai I.J."/>
        </authorList>
    </citation>
    <scope>NUCLEOTIDE SEQUENCE</scope>
    <source>
        <strain evidence="14">160909Yilan</strain>
    </source>
</reference>
<sequence>MSGAAGASSRICRDFLRGQCTRGDNCRFIHQTENDASLLLPRSTAQRASRRRDRTLAHPDTPGPSSAVLIRLIDLLPHLKHVYVPKEAKNHVMHGEMDTVLKAQNAGTRMILRFKKLNEYGENMQQELRKSAPVKARQIELDARNAEIRRKEAAQTIQHIVLGTTLVTYSAGISIQEIVTGFEACRIQISNLPLDATHDEIKALFTQQGVDETRIFITGTKELPDRRLEATLITSSEEGGAIAAGLEDIEFRRERLHFEVSEHSRSGGMGNSASKASDTLTLSWRAPSSAVVVTFNTIDEAAAKVRELDRKICAGRRVRVEMNQPPPGYARGMNWQSAVKITGLPSGISPHTVTEFTGSYLLKFLKPISYDVDSGLRILRQNMERVAGGGGELKSFDAVTQNDIDGNIAVKARFDSWETAKQVQDSLAGRQQYLGACSLRMWLPHPLQYIISIPLRQYQAQKSAWDSLADSDGTSNKTAYLRIFPTQNAQMHIKVLGEDKKAVGSLKVRVESLVGGEQLGISCWHRSLKTAAGTQFLNSVFNNTGAYARADWKLGVVKVYGDSASIDKARDFVQAEVDRLGSMEWSVFLKKESMRFFIQRGIATLKEALGDDNANLVISPRASKVVIRGGEDARHLLTRLIDESLAEGAGNIQRTMTGAPCPICYDEVSHPVTLGCNHAYCIGCIRHYLSTAADTFPLVCLGNEATCETPIPLSTIKQFLPLLQFHQLLDTAFLRHIERHPQEFKYCKTPDCTQIYRCSAAATAVTCPSCFLAICSSCHQDGHDGVSCAEKRLQSDPEEQERRNDEWARANGVKRCP</sequence>
<evidence type="ECO:0000256" key="2">
    <source>
        <dbReference type="ARBA" id="ARBA00012251"/>
    </source>
</evidence>
<feature type="region of interest" description="Disordered" evidence="10">
    <location>
        <begin position="792"/>
        <end position="817"/>
    </location>
</feature>
<dbReference type="InterPro" id="IPR001841">
    <property type="entry name" value="Znf_RING"/>
</dbReference>
<dbReference type="Gene3D" id="3.30.70.330">
    <property type="match status" value="1"/>
</dbReference>
<keyword evidence="7" id="KW-0833">Ubl conjugation pathway</keyword>
<evidence type="ECO:0000259" key="13">
    <source>
        <dbReference type="PROSITE" id="PS51873"/>
    </source>
</evidence>
<dbReference type="InterPro" id="IPR018957">
    <property type="entry name" value="Znf_C3HC4_RING-type"/>
</dbReference>
<gene>
    <name evidence="14" type="ORF">MSAN_01267100</name>
</gene>
<feature type="domain" description="C3H1-type" evidence="12">
    <location>
        <begin position="6"/>
        <end position="33"/>
    </location>
</feature>
<dbReference type="GO" id="GO:0016567">
    <property type="term" value="P:protein ubiquitination"/>
    <property type="evidence" value="ECO:0007669"/>
    <property type="project" value="InterPro"/>
</dbReference>
<evidence type="ECO:0000313" key="15">
    <source>
        <dbReference type="Proteomes" id="UP000623467"/>
    </source>
</evidence>
<accession>A0A8H7D576</accession>
<keyword evidence="6 9" id="KW-0863">Zinc-finger</keyword>
<evidence type="ECO:0000256" key="6">
    <source>
        <dbReference type="ARBA" id="ARBA00022771"/>
    </source>
</evidence>
<dbReference type="SMART" id="SM00184">
    <property type="entry name" value="RING"/>
    <property type="match status" value="1"/>
</dbReference>
<dbReference type="Pfam" id="PF18044">
    <property type="entry name" value="zf-CCCH_4"/>
    <property type="match status" value="1"/>
</dbReference>
<evidence type="ECO:0000256" key="7">
    <source>
        <dbReference type="ARBA" id="ARBA00022786"/>
    </source>
</evidence>
<feature type="zinc finger region" description="C3H1-type" evidence="9">
    <location>
        <begin position="6"/>
        <end position="33"/>
    </location>
</feature>
<evidence type="ECO:0000256" key="5">
    <source>
        <dbReference type="ARBA" id="ARBA00022737"/>
    </source>
</evidence>
<comment type="caution">
    <text evidence="14">The sequence shown here is derived from an EMBL/GenBank/DDBJ whole genome shotgun (WGS) entry which is preliminary data.</text>
</comment>
<comment type="catalytic activity">
    <reaction evidence="1">
        <text>[E2 ubiquitin-conjugating enzyme]-S-ubiquitinyl-L-cysteine + [acceptor protein]-L-lysine = [E2 ubiquitin-conjugating enzyme]-L-cysteine + [acceptor protein]-N(6)-ubiquitinyl-L-lysine.</text>
        <dbReference type="EC" id="2.3.2.31"/>
    </reaction>
</comment>
<dbReference type="InterPro" id="IPR000571">
    <property type="entry name" value="Znf_CCCH"/>
</dbReference>
<protein>
    <recommendedName>
        <fullName evidence="2">RBR-type E3 ubiquitin transferase</fullName>
        <ecNumber evidence="2">2.3.2.31</ecNumber>
    </recommendedName>
</protein>
<dbReference type="Gene3D" id="4.10.1000.10">
    <property type="entry name" value="Zinc finger, CCCH-type"/>
    <property type="match status" value="1"/>
</dbReference>
<evidence type="ECO:0000259" key="12">
    <source>
        <dbReference type="PROSITE" id="PS50103"/>
    </source>
</evidence>
<dbReference type="InterPro" id="IPR002867">
    <property type="entry name" value="IBR_dom"/>
</dbReference>
<proteinExistence type="predicted"/>
<dbReference type="Pfam" id="PF00097">
    <property type="entry name" value="zf-C3HC4"/>
    <property type="match status" value="1"/>
</dbReference>